<evidence type="ECO:0000313" key="3">
    <source>
        <dbReference type="EMBL" id="GAM34072.1"/>
    </source>
</evidence>
<dbReference type="InterPro" id="IPR000182">
    <property type="entry name" value="GNAT_dom"/>
</dbReference>
<dbReference type="EMBL" id="DF933811">
    <property type="protein sequence ID" value="GAM34072.1"/>
    <property type="molecule type" value="Genomic_DNA"/>
</dbReference>
<name>A0A6V8GYD4_TALPI</name>
<keyword evidence="4" id="KW-1185">Reference proteome</keyword>
<dbReference type="CDD" id="cd04301">
    <property type="entry name" value="NAT_SF"/>
    <property type="match status" value="1"/>
</dbReference>
<evidence type="ECO:0000256" key="1">
    <source>
        <dbReference type="SAM" id="MobiDB-lite"/>
    </source>
</evidence>
<feature type="region of interest" description="Disordered" evidence="1">
    <location>
        <begin position="1"/>
        <end position="32"/>
    </location>
</feature>
<protein>
    <recommendedName>
        <fullName evidence="2">N-acetyltransferase domain-containing protein</fullName>
    </recommendedName>
</protein>
<feature type="domain" description="N-acetyltransferase" evidence="2">
    <location>
        <begin position="150"/>
        <end position="232"/>
    </location>
</feature>
<reference evidence="4" key="1">
    <citation type="journal article" date="2015" name="Genome Announc.">
        <title>Draft genome sequence of Talaromyces cellulolyticus strain Y-94, a source of lignocellulosic biomass-degrading enzymes.</title>
        <authorList>
            <person name="Fujii T."/>
            <person name="Koike H."/>
            <person name="Sawayama S."/>
            <person name="Yano S."/>
            <person name="Inoue H."/>
        </authorList>
    </citation>
    <scope>NUCLEOTIDE SEQUENCE [LARGE SCALE GENOMIC DNA]</scope>
    <source>
        <strain evidence="4">Y-94</strain>
    </source>
</reference>
<dbReference type="AlphaFoldDB" id="A0A6V8GYD4"/>
<organism evidence="3 4">
    <name type="scientific">Talaromyces pinophilus</name>
    <name type="common">Penicillium pinophilum</name>
    <dbReference type="NCBI Taxonomy" id="128442"/>
    <lineage>
        <taxon>Eukaryota</taxon>
        <taxon>Fungi</taxon>
        <taxon>Dikarya</taxon>
        <taxon>Ascomycota</taxon>
        <taxon>Pezizomycotina</taxon>
        <taxon>Eurotiomycetes</taxon>
        <taxon>Eurotiomycetidae</taxon>
        <taxon>Eurotiales</taxon>
        <taxon>Trichocomaceae</taxon>
        <taxon>Talaromyces</taxon>
        <taxon>Talaromyces sect. Talaromyces</taxon>
    </lineage>
</organism>
<sequence>MLASADSRKYSGEIEQRTNDRTADSKKESSTDQIRVHLKLFSPTKADKWDTRHASIDSSSNYTLTMARESDLDDRKTRERHLEDQLQDIESGDIPSDYEDDFLDCESCVDCYLHFEWLEMIVGKVTLQRTEFSQETQIADCKAYLIRRHEIADSFWDAMTDLDPQIDELAFELFDRYGCLQPKFKNHPLRRGCSVWNGELDEGDILIIGDIRVSRSQRRKGIGSKLVHAILEPTGRKSRDFFALISP</sequence>
<dbReference type="SUPFAM" id="SSF55729">
    <property type="entry name" value="Acyl-CoA N-acyltransferases (Nat)"/>
    <property type="match status" value="1"/>
</dbReference>
<evidence type="ECO:0000313" key="4">
    <source>
        <dbReference type="Proteomes" id="UP000053095"/>
    </source>
</evidence>
<gene>
    <name evidence="3" type="ORF">TCE0_015r01419</name>
</gene>
<feature type="compositionally biased region" description="Basic and acidic residues" evidence="1">
    <location>
        <begin position="1"/>
        <end position="30"/>
    </location>
</feature>
<dbReference type="InterPro" id="IPR016181">
    <property type="entry name" value="Acyl_CoA_acyltransferase"/>
</dbReference>
<dbReference type="Pfam" id="PF00583">
    <property type="entry name" value="Acetyltransf_1"/>
    <property type="match status" value="1"/>
</dbReference>
<proteinExistence type="predicted"/>
<dbReference type="Proteomes" id="UP000053095">
    <property type="component" value="Unassembled WGS sequence"/>
</dbReference>
<evidence type="ECO:0000259" key="2">
    <source>
        <dbReference type="Pfam" id="PF00583"/>
    </source>
</evidence>
<comment type="caution">
    <text evidence="3">The sequence shown here is derived from an EMBL/GenBank/DDBJ whole genome shotgun (WGS) entry which is preliminary data.</text>
</comment>
<dbReference type="GO" id="GO:0016747">
    <property type="term" value="F:acyltransferase activity, transferring groups other than amino-acyl groups"/>
    <property type="evidence" value="ECO:0007669"/>
    <property type="project" value="InterPro"/>
</dbReference>
<accession>A0A6V8GYD4</accession>